<reference evidence="2 3" key="1">
    <citation type="submission" date="2018-05" db="EMBL/GenBank/DDBJ databases">
        <title>Evolution of GPA BGCs.</title>
        <authorList>
            <person name="Waglechner N."/>
            <person name="Wright G.D."/>
        </authorList>
    </citation>
    <scope>NUCLEOTIDE SEQUENCE [LARGE SCALE GENOMIC DNA]</scope>
    <source>
        <strain evidence="2 3">A82846</strain>
    </source>
</reference>
<dbReference type="RefSeq" id="WP_037256156.1">
    <property type="nucleotide sequence ID" value="NZ_QHKI01000009.1"/>
</dbReference>
<dbReference type="AlphaFoldDB" id="A0A428ZE37"/>
<evidence type="ECO:0000313" key="3">
    <source>
        <dbReference type="Proteomes" id="UP000287547"/>
    </source>
</evidence>
<feature type="transmembrane region" description="Helical" evidence="1">
    <location>
        <begin position="107"/>
        <end position="126"/>
    </location>
</feature>
<comment type="caution">
    <text evidence="2">The sequence shown here is derived from an EMBL/GenBank/DDBJ whole genome shotgun (WGS) entry which is preliminary data.</text>
</comment>
<organism evidence="2 3">
    <name type="scientific">Kibdelosporangium aridum</name>
    <dbReference type="NCBI Taxonomy" id="2030"/>
    <lineage>
        <taxon>Bacteria</taxon>
        <taxon>Bacillati</taxon>
        <taxon>Actinomycetota</taxon>
        <taxon>Actinomycetes</taxon>
        <taxon>Pseudonocardiales</taxon>
        <taxon>Pseudonocardiaceae</taxon>
        <taxon>Kibdelosporangium</taxon>
    </lineage>
</organism>
<keyword evidence="1" id="KW-0812">Transmembrane</keyword>
<evidence type="ECO:0000256" key="1">
    <source>
        <dbReference type="SAM" id="Phobius"/>
    </source>
</evidence>
<gene>
    <name evidence="2" type="ORF">DMH04_14390</name>
</gene>
<name>A0A428ZE37_KIBAR</name>
<keyword evidence="1" id="KW-0472">Membrane</keyword>
<sequence>MLRGKSPGAFLTTWLKSSIALADRKLPRWREGPIDFIHRWRRGLAQHRGIRYWLLVQGPLVLLGLATLFIINGFVIGWEKAYNVTVQITSPWDEEIAQPWVAMPLSLAGWLVWPSVTGAVVGYVLADPTGGRARSGTSLIPRLDSDDGQIDEPFARRFEQLHRGRRKKANTHWVKIVGRFLSTDAVNSNAHSQRKMEQAVAAAIAFLNAMPGEMRCPICPPPELAEEGSLP</sequence>
<protein>
    <submittedName>
        <fullName evidence="2">Uncharacterized protein</fullName>
    </submittedName>
</protein>
<dbReference type="OrthoDB" id="4281629at2"/>
<evidence type="ECO:0000313" key="2">
    <source>
        <dbReference type="EMBL" id="RSM86347.1"/>
    </source>
</evidence>
<feature type="transmembrane region" description="Helical" evidence="1">
    <location>
        <begin position="52"/>
        <end position="76"/>
    </location>
</feature>
<keyword evidence="1" id="KW-1133">Transmembrane helix</keyword>
<dbReference type="EMBL" id="QHKI01000009">
    <property type="protein sequence ID" value="RSM86347.1"/>
    <property type="molecule type" value="Genomic_DNA"/>
</dbReference>
<accession>A0A428ZE37</accession>
<dbReference type="Proteomes" id="UP000287547">
    <property type="component" value="Unassembled WGS sequence"/>
</dbReference>
<proteinExistence type="predicted"/>